<name>A0A3A8ABA0_9HYPH</name>
<keyword evidence="3 6" id="KW-0812">Transmembrane</keyword>
<feature type="transmembrane region" description="Helical" evidence="6">
    <location>
        <begin position="60"/>
        <end position="79"/>
    </location>
</feature>
<dbReference type="EMBL" id="QFWV02000004">
    <property type="protein sequence ID" value="RKF07592.1"/>
    <property type="molecule type" value="Genomic_DNA"/>
</dbReference>
<dbReference type="GO" id="GO:0012505">
    <property type="term" value="C:endomembrane system"/>
    <property type="evidence" value="ECO:0007669"/>
    <property type="project" value="UniProtKB-SubCell"/>
</dbReference>
<dbReference type="AlphaFoldDB" id="A0A3A8ABA0"/>
<protein>
    <submittedName>
        <fullName evidence="7">MFS transporter</fullName>
    </submittedName>
</protein>
<evidence type="ECO:0000256" key="1">
    <source>
        <dbReference type="ARBA" id="ARBA00004127"/>
    </source>
</evidence>
<gene>
    <name evidence="7" type="ORF">DEM25_007385</name>
</gene>
<feature type="transmembrane region" description="Helical" evidence="6">
    <location>
        <begin position="159"/>
        <end position="180"/>
    </location>
</feature>
<feature type="transmembrane region" description="Helical" evidence="6">
    <location>
        <begin position="329"/>
        <end position="351"/>
    </location>
</feature>
<comment type="subcellular location">
    <subcellularLocation>
        <location evidence="1">Endomembrane system</location>
        <topology evidence="1">Multi-pass membrane protein</topology>
    </subcellularLocation>
</comment>
<feature type="transmembrane region" description="Helical" evidence="6">
    <location>
        <begin position="116"/>
        <end position="138"/>
    </location>
</feature>
<dbReference type="Pfam" id="PF11700">
    <property type="entry name" value="ATG22"/>
    <property type="match status" value="1"/>
</dbReference>
<organism evidence="7 8">
    <name type="scientific">Oceaniradius stylonematis</name>
    <dbReference type="NCBI Taxonomy" id="2184161"/>
    <lineage>
        <taxon>Bacteria</taxon>
        <taxon>Pseudomonadati</taxon>
        <taxon>Pseudomonadota</taxon>
        <taxon>Alphaproteobacteria</taxon>
        <taxon>Hyphomicrobiales</taxon>
        <taxon>Ahrensiaceae</taxon>
        <taxon>Oceaniradius</taxon>
    </lineage>
</organism>
<keyword evidence="8" id="KW-1185">Reference proteome</keyword>
<keyword evidence="2" id="KW-0813">Transport</keyword>
<dbReference type="InterPro" id="IPR024671">
    <property type="entry name" value="Atg22-like"/>
</dbReference>
<evidence type="ECO:0000256" key="5">
    <source>
        <dbReference type="ARBA" id="ARBA00023136"/>
    </source>
</evidence>
<feature type="transmembrane region" description="Helical" evidence="6">
    <location>
        <begin position="429"/>
        <end position="448"/>
    </location>
</feature>
<proteinExistence type="predicted"/>
<feature type="transmembrane region" description="Helical" evidence="6">
    <location>
        <begin position="91"/>
        <end position="110"/>
    </location>
</feature>
<comment type="caution">
    <text evidence="7">The sequence shown here is derived from an EMBL/GenBank/DDBJ whole genome shotgun (WGS) entry which is preliminary data.</text>
</comment>
<dbReference type="OrthoDB" id="9768783at2"/>
<accession>A0A3A8ABA0</accession>
<feature type="transmembrane region" description="Helical" evidence="6">
    <location>
        <begin position="207"/>
        <end position="227"/>
    </location>
</feature>
<dbReference type="InterPro" id="IPR036259">
    <property type="entry name" value="MFS_trans_sf"/>
</dbReference>
<dbReference type="SUPFAM" id="SSF103473">
    <property type="entry name" value="MFS general substrate transporter"/>
    <property type="match status" value="1"/>
</dbReference>
<dbReference type="InterPro" id="IPR050495">
    <property type="entry name" value="ATG22/LtaA_families"/>
</dbReference>
<evidence type="ECO:0000313" key="8">
    <source>
        <dbReference type="Proteomes" id="UP000246132"/>
    </source>
</evidence>
<keyword evidence="5 6" id="KW-0472">Membrane</keyword>
<feature type="transmembrane region" description="Helical" evidence="6">
    <location>
        <begin position="297"/>
        <end position="317"/>
    </location>
</feature>
<keyword evidence="4 6" id="KW-1133">Transmembrane helix</keyword>
<evidence type="ECO:0000256" key="4">
    <source>
        <dbReference type="ARBA" id="ARBA00022989"/>
    </source>
</evidence>
<reference evidence="7 8" key="1">
    <citation type="journal article" date="2018" name="Int. J. Syst. Bacteriol.">
        <title>Oceaniradius stylonemae gen. nov., sp. nov., isolated from a red alga, Stylonema cornu-cervi.</title>
        <authorList>
            <person name="Jeong S."/>
        </authorList>
    </citation>
    <scope>NUCLEOTIDE SEQUENCE [LARGE SCALE GENOMIC DNA]</scope>
    <source>
        <strain evidence="7 8">StC1</strain>
    </source>
</reference>
<evidence type="ECO:0000256" key="2">
    <source>
        <dbReference type="ARBA" id="ARBA00022448"/>
    </source>
</evidence>
<evidence type="ECO:0000256" key="6">
    <source>
        <dbReference type="SAM" id="Phobius"/>
    </source>
</evidence>
<dbReference type="Proteomes" id="UP000246132">
    <property type="component" value="Unassembled WGS sequence"/>
</dbReference>
<dbReference type="PANTHER" id="PTHR23519:SF1">
    <property type="entry name" value="AUTOPHAGY-RELATED PROTEIN 22"/>
    <property type="match status" value="1"/>
</dbReference>
<dbReference type="RefSeq" id="WP_109765605.1">
    <property type="nucleotide sequence ID" value="NZ_CP159474.1"/>
</dbReference>
<dbReference type="PANTHER" id="PTHR23519">
    <property type="entry name" value="AUTOPHAGY-RELATED PROTEIN 22"/>
    <property type="match status" value="1"/>
</dbReference>
<sequence>MSAVTDDLTPAPTASRRGIWSWMLFDWAAQPFHTLIITFVFAPYFAGQVAANPVDGQSDWAFAATIGGLLIAFLAPVLGALSDATGPRKPWIFGFSAIAAVAVFSLWFVTPDPDPANITLALVAFVVALIGFEFAAIFNNAMMPGLVGRDKLGSLSGNAWALGYAGGLICLIAMLVLMVASPDSGKTLVGLDPILGLDPAQLEGDRASGPLTAIWFVIFIIPLFLFTPDTARRIGVKNAVSKGLRELIDTIRTLPRHPSLFAFLGSSMFYRDALNGLYTFGGIYAVGVLGWSTIQLGVFGILASVTGIFGSIAGGWLDTRLGTKRVVTLTILALIAASALVISTTETHVLFVAVAEGSSVPDIMFYCAGALIGAAGGALQAASRPLLVDQVEHPERMGEAFGLYALSGKATAFLAPLGIYIFTELSGSQRIGITPILILFVVGLLLLIPVRSRT</sequence>
<feature type="transmembrane region" description="Helical" evidence="6">
    <location>
        <begin position="363"/>
        <end position="382"/>
    </location>
</feature>
<evidence type="ECO:0000256" key="3">
    <source>
        <dbReference type="ARBA" id="ARBA00022692"/>
    </source>
</evidence>
<feature type="transmembrane region" description="Helical" evidence="6">
    <location>
        <begin position="24"/>
        <end position="45"/>
    </location>
</feature>
<feature type="transmembrane region" description="Helical" evidence="6">
    <location>
        <begin position="403"/>
        <end position="423"/>
    </location>
</feature>
<feature type="transmembrane region" description="Helical" evidence="6">
    <location>
        <begin position="273"/>
        <end position="291"/>
    </location>
</feature>
<evidence type="ECO:0000313" key="7">
    <source>
        <dbReference type="EMBL" id="RKF07592.1"/>
    </source>
</evidence>
<dbReference type="Gene3D" id="1.20.1250.20">
    <property type="entry name" value="MFS general substrate transporter like domains"/>
    <property type="match status" value="1"/>
</dbReference>